<dbReference type="OrthoDB" id="9813753at2"/>
<evidence type="ECO:0000256" key="1">
    <source>
        <dbReference type="ARBA" id="ARBA00022612"/>
    </source>
</evidence>
<keyword evidence="4" id="KW-1185">Reference proteome</keyword>
<dbReference type="InterPro" id="IPR005335">
    <property type="entry name" value="Terminase_ssu"/>
</dbReference>
<dbReference type="InterPro" id="IPR052404">
    <property type="entry name" value="SPP1-like_terminase"/>
</dbReference>
<protein>
    <submittedName>
        <fullName evidence="3">Terminase small subunit</fullName>
    </submittedName>
</protein>
<keyword evidence="1" id="KW-1188">Viral release from host cell</keyword>
<dbReference type="PANTHER" id="PTHR41328:SF2">
    <property type="entry name" value="TERMINASE SMALL SUBUNIT"/>
    <property type="match status" value="1"/>
</dbReference>
<dbReference type="AlphaFoldDB" id="A0A4U0QUK8"/>
<dbReference type="InterPro" id="IPR038713">
    <property type="entry name" value="Terminase_Gp1_N_sf"/>
</dbReference>
<organism evidence="3 4">
    <name type="scientific">Paracoccus hibiscisoli</name>
    <dbReference type="NCBI Taxonomy" id="2023261"/>
    <lineage>
        <taxon>Bacteria</taxon>
        <taxon>Pseudomonadati</taxon>
        <taxon>Pseudomonadota</taxon>
        <taxon>Alphaproteobacteria</taxon>
        <taxon>Rhodobacterales</taxon>
        <taxon>Paracoccaceae</taxon>
        <taxon>Paracoccus</taxon>
    </lineage>
</organism>
<dbReference type="Proteomes" id="UP000306223">
    <property type="component" value="Unassembled WGS sequence"/>
</dbReference>
<accession>A0A4U0QUK8</accession>
<evidence type="ECO:0000313" key="4">
    <source>
        <dbReference type="Proteomes" id="UP000306223"/>
    </source>
</evidence>
<sequence>MLKSPRQQAFCEQYVILRDGAKAAVAAGYSPKRAAVTAYEFMQRDDIQAELTRLREIRDKDFGMTAGDVLREIAQIALADIGDVLEWGLEEVLGDDGLPMTLPDGNPIMRPVITPVNSRDIAPGKRRAIKSVSMSEKGTFKLELADRSKALEMLGRHFGLFEKDNEQAGKAAAGSVAALIAACQGKPLMPGAD</sequence>
<name>A0A4U0QUK8_9RHOB</name>
<evidence type="ECO:0000313" key="3">
    <source>
        <dbReference type="EMBL" id="TJZ85819.1"/>
    </source>
</evidence>
<dbReference type="Gene3D" id="1.10.10.1400">
    <property type="entry name" value="Terminase, small subunit, N-terminal DNA-binding domain, HTH motif"/>
    <property type="match status" value="1"/>
</dbReference>
<gene>
    <name evidence="3" type="ORF">FA740_05310</name>
</gene>
<dbReference type="RefSeq" id="WP_136855744.1">
    <property type="nucleotide sequence ID" value="NZ_SUNH01000007.1"/>
</dbReference>
<keyword evidence="2" id="KW-0231">Viral genome packaging</keyword>
<evidence type="ECO:0000256" key="2">
    <source>
        <dbReference type="ARBA" id="ARBA00023219"/>
    </source>
</evidence>
<proteinExistence type="predicted"/>
<dbReference type="GO" id="GO:0051276">
    <property type="term" value="P:chromosome organization"/>
    <property type="evidence" value="ECO:0007669"/>
    <property type="project" value="InterPro"/>
</dbReference>
<dbReference type="PANTHER" id="PTHR41328">
    <property type="entry name" value="TERMINASE SMALL SUBUNIT-RELATED"/>
    <property type="match status" value="1"/>
</dbReference>
<dbReference type="Pfam" id="PF03592">
    <property type="entry name" value="Terminase_2"/>
    <property type="match status" value="1"/>
</dbReference>
<reference evidence="3 4" key="1">
    <citation type="submission" date="2019-04" db="EMBL/GenBank/DDBJ databases">
        <authorList>
            <person name="Li J."/>
        </authorList>
    </citation>
    <scope>NUCLEOTIDE SEQUENCE [LARGE SCALE GENOMIC DNA]</scope>
    <source>
        <strain evidence="3 4">CCTCC AB2016182</strain>
    </source>
</reference>
<comment type="caution">
    <text evidence="3">The sequence shown here is derived from an EMBL/GenBank/DDBJ whole genome shotgun (WGS) entry which is preliminary data.</text>
</comment>
<dbReference type="EMBL" id="SUNH01000007">
    <property type="protein sequence ID" value="TJZ85819.1"/>
    <property type="molecule type" value="Genomic_DNA"/>
</dbReference>